<evidence type="ECO:0000256" key="2">
    <source>
        <dbReference type="SAM" id="SignalP"/>
    </source>
</evidence>
<dbReference type="InParanoid" id="C7QIZ6"/>
<keyword evidence="4" id="KW-1185">Reference proteome</keyword>
<proteinExistence type="predicted"/>
<dbReference type="Proteomes" id="UP000000851">
    <property type="component" value="Chromosome"/>
</dbReference>
<keyword evidence="2" id="KW-0732">Signal</keyword>
<feature type="chain" id="PRO_5002981024" evidence="2">
    <location>
        <begin position="28"/>
        <end position="181"/>
    </location>
</feature>
<evidence type="ECO:0000256" key="1">
    <source>
        <dbReference type="SAM" id="MobiDB-lite"/>
    </source>
</evidence>
<reference evidence="3 4" key="1">
    <citation type="journal article" date="2009" name="Stand. Genomic Sci.">
        <title>Complete genome sequence of Catenulispora acidiphila type strain (ID 139908).</title>
        <authorList>
            <person name="Copeland A."/>
            <person name="Lapidus A."/>
            <person name="Glavina Del Rio T."/>
            <person name="Nolan M."/>
            <person name="Lucas S."/>
            <person name="Chen F."/>
            <person name="Tice H."/>
            <person name="Cheng J.F."/>
            <person name="Bruce D."/>
            <person name="Goodwin L."/>
            <person name="Pitluck S."/>
            <person name="Mikhailova N."/>
            <person name="Pati A."/>
            <person name="Ivanova N."/>
            <person name="Mavromatis K."/>
            <person name="Chen A."/>
            <person name="Palaniappan K."/>
            <person name="Chain P."/>
            <person name="Land M."/>
            <person name="Hauser L."/>
            <person name="Chang Y.J."/>
            <person name="Jeffries C.D."/>
            <person name="Chertkov O."/>
            <person name="Brettin T."/>
            <person name="Detter J.C."/>
            <person name="Han C."/>
            <person name="Ali Z."/>
            <person name="Tindall B.J."/>
            <person name="Goker M."/>
            <person name="Bristow J."/>
            <person name="Eisen J.A."/>
            <person name="Markowitz V."/>
            <person name="Hugenholtz P."/>
            <person name="Kyrpides N.C."/>
            <person name="Klenk H.P."/>
        </authorList>
    </citation>
    <scope>NUCLEOTIDE SEQUENCE [LARGE SCALE GENOMIC DNA]</scope>
    <source>
        <strain evidence="4">DSM 44928 / JCM 14897 / NBRC 102108 / NRRL B-24433 / ID139908</strain>
    </source>
</reference>
<evidence type="ECO:0000313" key="3">
    <source>
        <dbReference type="EMBL" id="ACU69138.1"/>
    </source>
</evidence>
<protein>
    <submittedName>
        <fullName evidence="3">Uncharacterized protein</fullName>
    </submittedName>
</protein>
<feature type="signal peptide" evidence="2">
    <location>
        <begin position="1"/>
        <end position="27"/>
    </location>
</feature>
<dbReference type="EMBL" id="CP001700">
    <property type="protein sequence ID" value="ACU69138.1"/>
    <property type="molecule type" value="Genomic_DNA"/>
</dbReference>
<name>C7QIZ6_CATAD</name>
<gene>
    <name evidence="3" type="ordered locus">Caci_0183</name>
</gene>
<evidence type="ECO:0000313" key="4">
    <source>
        <dbReference type="Proteomes" id="UP000000851"/>
    </source>
</evidence>
<organism evidence="3 4">
    <name type="scientific">Catenulispora acidiphila (strain DSM 44928 / JCM 14897 / NBRC 102108 / NRRL B-24433 / ID139908)</name>
    <dbReference type="NCBI Taxonomy" id="479433"/>
    <lineage>
        <taxon>Bacteria</taxon>
        <taxon>Bacillati</taxon>
        <taxon>Actinomycetota</taxon>
        <taxon>Actinomycetes</taxon>
        <taxon>Catenulisporales</taxon>
        <taxon>Catenulisporaceae</taxon>
        <taxon>Catenulispora</taxon>
    </lineage>
</organism>
<dbReference type="AlphaFoldDB" id="C7QIZ6"/>
<feature type="region of interest" description="Disordered" evidence="1">
    <location>
        <begin position="116"/>
        <end position="159"/>
    </location>
</feature>
<dbReference type="KEGG" id="cai:Caci_0183"/>
<sequence length="181" mass="17379" precursor="true">MAFLKNATVIAALASAGVVGMAGIASAAADDAWNGGAEHHKTGDNNVGQGGLIPVNALNNVNVSPNLGCLAHNTVPDLNVQSLVGLVPIGVGLNHLLEHTHLNVLSNGNIDTDVNDNSCTSNQGSSQAGNNSRGSVGAGDSSSSHSTGDGAGSQNNGAGAGAGGLIGSSGLLGKGGLNLGG</sequence>
<accession>C7QIZ6</accession>
<dbReference type="RefSeq" id="WP_012784433.1">
    <property type="nucleotide sequence ID" value="NC_013131.1"/>
</dbReference>
<feature type="compositionally biased region" description="Low complexity" evidence="1">
    <location>
        <begin position="121"/>
        <end position="157"/>
    </location>
</feature>
<dbReference type="HOGENOM" id="CLU_1486518_0_0_11"/>
<dbReference type="OrthoDB" id="5194260at2"/>